<gene>
    <name evidence="15" type="primary">LOC106818772</name>
</gene>
<protein>
    <submittedName>
        <fullName evidence="15">Acid-sensing ion channel 1-like</fullName>
    </submittedName>
</protein>
<comment type="similarity">
    <text evidence="2 12">Belongs to the amiloride-sensitive sodium channel (TC 1.A.6) family.</text>
</comment>
<dbReference type="PANTHER" id="PTHR11690">
    <property type="entry name" value="AMILORIDE-SENSITIVE SODIUM CHANNEL-RELATED"/>
    <property type="match status" value="1"/>
</dbReference>
<dbReference type="RefSeq" id="XP_014678934.1">
    <property type="nucleotide sequence ID" value="XM_014823448.1"/>
</dbReference>
<evidence type="ECO:0000256" key="11">
    <source>
        <dbReference type="ARBA" id="ARBA00023303"/>
    </source>
</evidence>
<comment type="subcellular location">
    <subcellularLocation>
        <location evidence="1">Membrane</location>
        <topology evidence="1">Multi-pass membrane protein</topology>
    </subcellularLocation>
</comment>
<keyword evidence="14" id="KW-1185">Reference proteome</keyword>
<keyword evidence="4 12" id="KW-0894">Sodium channel</keyword>
<keyword evidence="10 12" id="KW-0739">Sodium transport</keyword>
<evidence type="ECO:0000313" key="15">
    <source>
        <dbReference type="RefSeq" id="XP_014678934.1"/>
    </source>
</evidence>
<keyword evidence="6" id="KW-1133">Transmembrane helix</keyword>
<evidence type="ECO:0000256" key="6">
    <source>
        <dbReference type="ARBA" id="ARBA00022989"/>
    </source>
</evidence>
<dbReference type="PANTHER" id="PTHR11690:SF248">
    <property type="entry name" value="PICKPOCKET 17, ISOFORM A"/>
    <property type="match status" value="1"/>
</dbReference>
<proteinExistence type="inferred from homology"/>
<keyword evidence="11 12" id="KW-0407">Ion channel</keyword>
<keyword evidence="8 12" id="KW-0406">Ion transport</keyword>
<evidence type="ECO:0000256" key="9">
    <source>
        <dbReference type="ARBA" id="ARBA00023136"/>
    </source>
</evidence>
<sequence length="143" mass="15707">MYFLLTSISAFTSSTTPHGVNHACGSRLLPARAVWAAITLAFLAYQHSLVLRRYFSYPVTVKVEMGYSRLPFPAVTICNKNPVHMSRLPSHVVHLVTSGYGNVLHTHESAFDEFRRIVSGNESQTTEGSQATATPPMSLKGIV</sequence>
<evidence type="ECO:0000256" key="2">
    <source>
        <dbReference type="ARBA" id="ARBA00007193"/>
    </source>
</evidence>
<reference evidence="15" key="1">
    <citation type="submission" date="2025-08" db="UniProtKB">
        <authorList>
            <consortium name="RefSeq"/>
        </authorList>
    </citation>
    <scope>IDENTIFICATION</scope>
</reference>
<organism evidence="14 15">
    <name type="scientific">Priapulus caudatus</name>
    <name type="common">Priapulid worm</name>
    <dbReference type="NCBI Taxonomy" id="37621"/>
    <lineage>
        <taxon>Eukaryota</taxon>
        <taxon>Metazoa</taxon>
        <taxon>Ecdysozoa</taxon>
        <taxon>Scalidophora</taxon>
        <taxon>Priapulida</taxon>
        <taxon>Priapulimorpha</taxon>
        <taxon>Priapulimorphida</taxon>
        <taxon>Priapulidae</taxon>
        <taxon>Priapulus</taxon>
    </lineage>
</organism>
<keyword evidence="5 12" id="KW-0812">Transmembrane</keyword>
<keyword evidence="9" id="KW-0472">Membrane</keyword>
<evidence type="ECO:0000256" key="10">
    <source>
        <dbReference type="ARBA" id="ARBA00023201"/>
    </source>
</evidence>
<evidence type="ECO:0000256" key="1">
    <source>
        <dbReference type="ARBA" id="ARBA00004141"/>
    </source>
</evidence>
<evidence type="ECO:0000256" key="7">
    <source>
        <dbReference type="ARBA" id="ARBA00023053"/>
    </source>
</evidence>
<keyword evidence="3 12" id="KW-0813">Transport</keyword>
<evidence type="ECO:0000313" key="14">
    <source>
        <dbReference type="Proteomes" id="UP000695022"/>
    </source>
</evidence>
<dbReference type="GeneID" id="106818772"/>
<evidence type="ECO:0000256" key="4">
    <source>
        <dbReference type="ARBA" id="ARBA00022461"/>
    </source>
</evidence>
<evidence type="ECO:0000256" key="5">
    <source>
        <dbReference type="ARBA" id="ARBA00022692"/>
    </source>
</evidence>
<feature type="region of interest" description="Disordered" evidence="13">
    <location>
        <begin position="121"/>
        <end position="143"/>
    </location>
</feature>
<feature type="compositionally biased region" description="Polar residues" evidence="13">
    <location>
        <begin position="121"/>
        <end position="135"/>
    </location>
</feature>
<dbReference type="Proteomes" id="UP000695022">
    <property type="component" value="Unplaced"/>
</dbReference>
<evidence type="ECO:0000256" key="13">
    <source>
        <dbReference type="SAM" id="MobiDB-lite"/>
    </source>
</evidence>
<evidence type="ECO:0000256" key="8">
    <source>
        <dbReference type="ARBA" id="ARBA00023065"/>
    </source>
</evidence>
<evidence type="ECO:0000256" key="12">
    <source>
        <dbReference type="RuleBase" id="RU000679"/>
    </source>
</evidence>
<dbReference type="Pfam" id="PF00858">
    <property type="entry name" value="ASC"/>
    <property type="match status" value="1"/>
</dbReference>
<dbReference type="InterPro" id="IPR001873">
    <property type="entry name" value="ENaC"/>
</dbReference>
<evidence type="ECO:0000256" key="3">
    <source>
        <dbReference type="ARBA" id="ARBA00022448"/>
    </source>
</evidence>
<accession>A0ABM1F3B3</accession>
<name>A0ABM1F3B3_PRICU</name>
<keyword evidence="7" id="KW-0915">Sodium</keyword>